<dbReference type="CDD" id="cd06121">
    <property type="entry name" value="cupin_YML079wp"/>
    <property type="match status" value="1"/>
</dbReference>
<dbReference type="Gene3D" id="2.60.120.10">
    <property type="entry name" value="Jelly Rolls"/>
    <property type="match status" value="1"/>
</dbReference>
<sequence>MTAEDVKKILGLQPHPREGGWYVRTYEAAEKLGIEAFEDKRYEGARRTGTAIYYLLEPDTFSEMHRLKSDEVFHFYAGDAVEMLQLTEKGKGAMVVIGNDLLRGQRPQVIVERDVWQGSRLVEGGRWALLGCTVSPGFEFEDYEAGVREELCGAWPDFAPEIRALTRENS</sequence>
<dbReference type="PANTHER" id="PTHR33387">
    <property type="entry name" value="RMLC-LIKE JELLY ROLL FOLD PROTEIN"/>
    <property type="match status" value="1"/>
</dbReference>
<protein>
    <recommendedName>
        <fullName evidence="1">DUF985 domain-containing protein</fullName>
    </recommendedName>
</protein>
<feature type="domain" description="DUF985" evidence="1">
    <location>
        <begin position="8"/>
        <end position="144"/>
    </location>
</feature>
<organism evidence="2 3">
    <name type="scientific">Tunturiibacter gelidiferens</name>
    <dbReference type="NCBI Taxonomy" id="3069689"/>
    <lineage>
        <taxon>Bacteria</taxon>
        <taxon>Pseudomonadati</taxon>
        <taxon>Acidobacteriota</taxon>
        <taxon>Terriglobia</taxon>
        <taxon>Terriglobales</taxon>
        <taxon>Acidobacteriaceae</taxon>
        <taxon>Tunturiibacter</taxon>
    </lineage>
</organism>
<dbReference type="InterPro" id="IPR009327">
    <property type="entry name" value="Cupin_DUF985"/>
</dbReference>
<comment type="caution">
    <text evidence="2">The sequence shown here is derived from an EMBL/GenBank/DDBJ whole genome shotgun (WGS) entry which is preliminary data.</text>
</comment>
<proteinExistence type="predicted"/>
<gene>
    <name evidence="2" type="ORF">HDF14_003498</name>
</gene>
<evidence type="ECO:0000313" key="2">
    <source>
        <dbReference type="EMBL" id="MBB5329869.1"/>
    </source>
</evidence>
<dbReference type="AlphaFoldDB" id="A0A9X0QGK9"/>
<dbReference type="InterPro" id="IPR014710">
    <property type="entry name" value="RmlC-like_jellyroll"/>
</dbReference>
<name>A0A9X0QGK9_9BACT</name>
<keyword evidence="3" id="KW-1185">Reference proteome</keyword>
<dbReference type="InterPro" id="IPR039935">
    <property type="entry name" value="YML079W-like"/>
</dbReference>
<dbReference type="Proteomes" id="UP000535182">
    <property type="component" value="Unassembled WGS sequence"/>
</dbReference>
<dbReference type="InterPro" id="IPR011051">
    <property type="entry name" value="RmlC_Cupin_sf"/>
</dbReference>
<dbReference type="Pfam" id="PF06172">
    <property type="entry name" value="Cupin_5"/>
    <property type="match status" value="1"/>
</dbReference>
<dbReference type="RefSeq" id="WP_183978782.1">
    <property type="nucleotide sequence ID" value="NZ_JACHEB010000008.1"/>
</dbReference>
<accession>A0A9X0QGK9</accession>
<dbReference type="PANTHER" id="PTHR33387:SF3">
    <property type="entry name" value="DUF985 DOMAIN-CONTAINING PROTEIN"/>
    <property type="match status" value="1"/>
</dbReference>
<reference evidence="2 3" key="1">
    <citation type="submission" date="2020-08" db="EMBL/GenBank/DDBJ databases">
        <title>Genomic Encyclopedia of Type Strains, Phase IV (KMG-V): Genome sequencing to study the core and pangenomes of soil and plant-associated prokaryotes.</title>
        <authorList>
            <person name="Whitman W."/>
        </authorList>
    </citation>
    <scope>NUCLEOTIDE SEQUENCE [LARGE SCALE GENOMIC DNA]</scope>
    <source>
        <strain evidence="2 3">X5P2</strain>
    </source>
</reference>
<dbReference type="SUPFAM" id="SSF51182">
    <property type="entry name" value="RmlC-like cupins"/>
    <property type="match status" value="1"/>
</dbReference>
<evidence type="ECO:0000313" key="3">
    <source>
        <dbReference type="Proteomes" id="UP000535182"/>
    </source>
</evidence>
<dbReference type="EMBL" id="JACHEB010000008">
    <property type="protein sequence ID" value="MBB5329869.1"/>
    <property type="molecule type" value="Genomic_DNA"/>
</dbReference>
<evidence type="ECO:0000259" key="1">
    <source>
        <dbReference type="Pfam" id="PF06172"/>
    </source>
</evidence>